<dbReference type="InterPro" id="IPR036291">
    <property type="entry name" value="NAD(P)-bd_dom_sf"/>
</dbReference>
<evidence type="ECO:0000313" key="9">
    <source>
        <dbReference type="EMBL" id="SHG82962.1"/>
    </source>
</evidence>
<dbReference type="InterPro" id="IPR006176">
    <property type="entry name" value="3-OHacyl-CoA_DH_NAD-bd"/>
</dbReference>
<dbReference type="GO" id="GO:0070403">
    <property type="term" value="F:NAD+ binding"/>
    <property type="evidence" value="ECO:0007669"/>
    <property type="project" value="InterPro"/>
</dbReference>
<name>A0A1M5N0N3_9FIRM</name>
<keyword evidence="6" id="KW-0520">NAD</keyword>
<dbReference type="SUPFAM" id="SSF51735">
    <property type="entry name" value="NAD(P)-binding Rossmann-fold domains"/>
    <property type="match status" value="1"/>
</dbReference>
<dbReference type="Pfam" id="PF02737">
    <property type="entry name" value="3HCDH_N"/>
    <property type="match status" value="1"/>
</dbReference>
<feature type="binding site" evidence="6">
    <location>
        <position position="97"/>
    </location>
    <ligand>
        <name>NAD(+)</name>
        <dbReference type="ChEBI" id="CHEBI:57540"/>
    </ligand>
</feature>
<reference evidence="10" key="1">
    <citation type="submission" date="2016-11" db="EMBL/GenBank/DDBJ databases">
        <authorList>
            <person name="Varghese N."/>
            <person name="Submissions S."/>
        </authorList>
    </citation>
    <scope>NUCLEOTIDE SEQUENCE [LARGE SCALE GENOMIC DNA]</scope>
    <source>
        <strain evidence="10">DSM 11003</strain>
    </source>
</reference>
<dbReference type="PANTHER" id="PTHR48075">
    <property type="entry name" value="3-HYDROXYACYL-COA DEHYDROGENASE FAMILY PROTEIN"/>
    <property type="match status" value="1"/>
</dbReference>
<dbReference type="Proteomes" id="UP000242329">
    <property type="component" value="Unassembled WGS sequence"/>
</dbReference>
<feature type="binding site" evidence="6">
    <location>
        <position position="143"/>
    </location>
    <ligand>
        <name>NAD(+)</name>
        <dbReference type="ChEBI" id="CHEBI:57540"/>
    </ligand>
</feature>
<dbReference type="STRING" id="1123382.SAMN02745221_01062"/>
<dbReference type="EMBL" id="FQWY01000014">
    <property type="protein sequence ID" value="SHG82962.1"/>
    <property type="molecule type" value="Genomic_DNA"/>
</dbReference>
<dbReference type="GO" id="GO:0008691">
    <property type="term" value="F:3-hydroxybutyryl-CoA dehydrogenase activity"/>
    <property type="evidence" value="ECO:0007669"/>
    <property type="project" value="TreeGrafter"/>
</dbReference>
<feature type="binding site" evidence="6">
    <location>
        <position position="92"/>
    </location>
    <ligand>
        <name>NAD(+)</name>
        <dbReference type="ChEBI" id="CHEBI:57540"/>
    </ligand>
</feature>
<evidence type="ECO:0000259" key="8">
    <source>
        <dbReference type="Pfam" id="PF02737"/>
    </source>
</evidence>
<dbReference type="InterPro" id="IPR006108">
    <property type="entry name" value="3HC_DH_C"/>
</dbReference>
<comment type="similarity">
    <text evidence="2">Belongs to the 3-hydroxyacyl-CoA dehydrogenase family.</text>
</comment>
<feature type="domain" description="3-hydroxyacyl-CoA dehydrogenase NAD binding" evidence="8">
    <location>
        <begin position="5"/>
        <end position="183"/>
    </location>
</feature>
<comment type="pathway">
    <text evidence="1">Lipid metabolism; butanoate metabolism.</text>
</comment>
<protein>
    <recommendedName>
        <fullName evidence="4">3-hydroxybutyryl-CoA dehydrogenase</fullName>
    </recommendedName>
</protein>
<dbReference type="Pfam" id="PF00725">
    <property type="entry name" value="3HCDH"/>
    <property type="match status" value="1"/>
</dbReference>
<evidence type="ECO:0000313" key="10">
    <source>
        <dbReference type="Proteomes" id="UP000242329"/>
    </source>
</evidence>
<keyword evidence="10" id="KW-1185">Reference proteome</keyword>
<feature type="domain" description="3-hydroxyacyl-CoA dehydrogenase C-terminal" evidence="7">
    <location>
        <begin position="186"/>
        <end position="282"/>
    </location>
</feature>
<organism evidence="9 10">
    <name type="scientific">Thermosyntropha lipolytica DSM 11003</name>
    <dbReference type="NCBI Taxonomy" id="1123382"/>
    <lineage>
        <taxon>Bacteria</taxon>
        <taxon>Bacillati</taxon>
        <taxon>Bacillota</taxon>
        <taxon>Clostridia</taxon>
        <taxon>Eubacteriales</taxon>
        <taxon>Syntrophomonadaceae</taxon>
        <taxon>Thermosyntropha</taxon>
    </lineage>
</organism>
<dbReference type="OrthoDB" id="9771883at2"/>
<dbReference type="AlphaFoldDB" id="A0A1M5N0N3"/>
<accession>A0A1M5N0N3</accession>
<dbReference type="InterPro" id="IPR008927">
    <property type="entry name" value="6-PGluconate_DH-like_C_sf"/>
</dbReference>
<evidence type="ECO:0000256" key="6">
    <source>
        <dbReference type="PIRSR" id="PIRSR000105-2"/>
    </source>
</evidence>
<dbReference type="PANTHER" id="PTHR48075:SF5">
    <property type="entry name" value="3-HYDROXYBUTYRYL-COA DEHYDROGENASE"/>
    <property type="match status" value="1"/>
</dbReference>
<feature type="site" description="Important for catalytic activity" evidence="5">
    <location>
        <position position="140"/>
    </location>
</feature>
<feature type="binding site" evidence="6">
    <location>
        <position position="33"/>
    </location>
    <ligand>
        <name>NAD(+)</name>
        <dbReference type="ChEBI" id="CHEBI:57540"/>
    </ligand>
</feature>
<evidence type="ECO:0000256" key="4">
    <source>
        <dbReference type="ARBA" id="ARBA00067747"/>
    </source>
</evidence>
<feature type="binding site" evidence="6">
    <location>
        <begin position="10"/>
        <end position="15"/>
    </location>
    <ligand>
        <name>NAD(+)</name>
        <dbReference type="ChEBI" id="CHEBI:57540"/>
    </ligand>
</feature>
<gene>
    <name evidence="9" type="ORF">SAMN02745221_01062</name>
</gene>
<dbReference type="InterPro" id="IPR013328">
    <property type="entry name" value="6PGD_dom2"/>
</dbReference>
<dbReference type="PIRSF" id="PIRSF000105">
    <property type="entry name" value="HCDH"/>
    <property type="match status" value="1"/>
</dbReference>
<evidence type="ECO:0000256" key="5">
    <source>
        <dbReference type="PIRSR" id="PIRSR000105-1"/>
    </source>
</evidence>
<feature type="binding site" evidence="6">
    <location>
        <position position="119"/>
    </location>
    <ligand>
        <name>NAD(+)</name>
        <dbReference type="ChEBI" id="CHEBI:57540"/>
    </ligand>
</feature>
<evidence type="ECO:0000256" key="2">
    <source>
        <dbReference type="ARBA" id="ARBA00009463"/>
    </source>
</evidence>
<dbReference type="Gene3D" id="3.40.50.720">
    <property type="entry name" value="NAD(P)-binding Rossmann-like Domain"/>
    <property type="match status" value="1"/>
</dbReference>
<evidence type="ECO:0000259" key="7">
    <source>
        <dbReference type="Pfam" id="PF00725"/>
    </source>
</evidence>
<keyword evidence="3" id="KW-0560">Oxidoreductase</keyword>
<evidence type="ECO:0000256" key="3">
    <source>
        <dbReference type="ARBA" id="ARBA00023002"/>
    </source>
</evidence>
<dbReference type="Gene3D" id="1.10.1040.10">
    <property type="entry name" value="N-(1-d-carboxylethyl)-l-norvaline Dehydrogenase, domain 2"/>
    <property type="match status" value="1"/>
</dbReference>
<feature type="binding site" evidence="6">
    <location>
        <position position="274"/>
    </location>
    <ligand>
        <name>NAD(+)</name>
        <dbReference type="ChEBI" id="CHEBI:57540"/>
    </ligand>
</feature>
<dbReference type="SUPFAM" id="SSF48179">
    <property type="entry name" value="6-phosphogluconate dehydrogenase C-terminal domain-like"/>
    <property type="match status" value="1"/>
</dbReference>
<dbReference type="FunFam" id="3.40.50.720:FF:000009">
    <property type="entry name" value="Fatty oxidation complex, alpha subunit"/>
    <property type="match status" value="1"/>
</dbReference>
<evidence type="ECO:0000256" key="1">
    <source>
        <dbReference type="ARBA" id="ARBA00005086"/>
    </source>
</evidence>
<dbReference type="GO" id="GO:0006635">
    <property type="term" value="P:fatty acid beta-oxidation"/>
    <property type="evidence" value="ECO:0007669"/>
    <property type="project" value="TreeGrafter"/>
</dbReference>
<proteinExistence type="inferred from homology"/>
<sequence length="286" mass="30862">MAIEKIAVLGAGTMGMGITWAVAGAGKKVIVYDIKQEIVDGCIAKIGKGLAKAEEKGQVPAGAKDFVLGNITGTTNLQDIAEVDFVIETVVENLEIKKDLYKKLSDIVKPEVIVATNTSSLPITEIAAAYARPDKVVGMHFFNPAMVMQLIEVIPALQTSEETVEAVIALSKEIGKKPIKVKEGPGFVVNRILIPGMNEAAFILMEGLATIEDIDKAMRLGAGWPMGPFTLADMVGLDIALEVANVLFRETGDPKYRPAPIIKQYVRAGWLGRKTGRGFYDYSQQK</sequence>
<dbReference type="InterPro" id="IPR022694">
    <property type="entry name" value="3-OHacyl-CoA_DH"/>
</dbReference>